<dbReference type="Proteomes" id="UP000285376">
    <property type="component" value="Unassembled WGS sequence"/>
</dbReference>
<evidence type="ECO:0008006" key="3">
    <source>
        <dbReference type="Google" id="ProtNLM"/>
    </source>
</evidence>
<evidence type="ECO:0000313" key="2">
    <source>
        <dbReference type="Proteomes" id="UP000285376"/>
    </source>
</evidence>
<sequence>MGLTPDWSQVASLPIPRVWEKTMVNEFESSRYATLARQAWSEHLPRVVAQMDNPSAFFASLGEQVSVRLGQMYEQMSRQVPSNLPYLERVGQLKAIRKQAEELVLQEMIFDPIAQSQIEDRSAREQLEEALGQAPHPRDLEMDLISIRHEAEDEAEDEGWEEVTYSQEQQDRLDWMLQVRPLIHLDPSQMSEESMLETAAALRTLLSKRP</sequence>
<evidence type="ECO:0000313" key="1">
    <source>
        <dbReference type="EMBL" id="RHW44019.1"/>
    </source>
</evidence>
<gene>
    <name evidence="1" type="ORF">D1832_13765</name>
</gene>
<dbReference type="EMBL" id="QWLM01000021">
    <property type="protein sequence ID" value="RHW44019.1"/>
    <property type="molecule type" value="Genomic_DNA"/>
</dbReference>
<name>A0A417Z146_9MICO</name>
<dbReference type="AlphaFoldDB" id="A0A417Z146"/>
<organism evidence="1 2">
    <name type="scientific">Dermacoccus abyssi</name>
    <dbReference type="NCBI Taxonomy" id="322596"/>
    <lineage>
        <taxon>Bacteria</taxon>
        <taxon>Bacillati</taxon>
        <taxon>Actinomycetota</taxon>
        <taxon>Actinomycetes</taxon>
        <taxon>Micrococcales</taxon>
        <taxon>Dermacoccaceae</taxon>
        <taxon>Dermacoccus</taxon>
    </lineage>
</organism>
<proteinExistence type="predicted"/>
<accession>A0A417Z146</accession>
<reference evidence="1 2" key="1">
    <citation type="submission" date="2018-08" db="EMBL/GenBank/DDBJ databases">
        <title>Whole genome sequence analysis of Dermacoccus abyssi bacteria isolated from Deep Mariana trench Micromonospora spp reveals genes involved in the environmental adaptation and production of secondary metabolites.</title>
        <authorList>
            <person name="Abdel-Mageed W.M."/>
            <person name="Lehri B."/>
            <person name="Nouioui I."/>
            <person name="Goodfellow I."/>
            <person name="Jaspars M."/>
            <person name="Karlyshev A."/>
        </authorList>
    </citation>
    <scope>NUCLEOTIDE SEQUENCE [LARGE SCALE GENOMIC DNA]</scope>
    <source>
        <strain evidence="1 2">MT1.1</strain>
    </source>
</reference>
<protein>
    <recommendedName>
        <fullName evidence="3">TnpV protein</fullName>
    </recommendedName>
</protein>
<comment type="caution">
    <text evidence="1">The sequence shown here is derived from an EMBL/GenBank/DDBJ whole genome shotgun (WGS) entry which is preliminary data.</text>
</comment>